<reference evidence="3" key="1">
    <citation type="submission" date="2019-12" db="EMBL/GenBank/DDBJ databases">
        <authorList>
            <person name="Cremers G."/>
        </authorList>
    </citation>
    <scope>NUCLEOTIDE SEQUENCE</scope>
    <source>
        <strain evidence="3">Mbul1</strain>
    </source>
</reference>
<name>A0A679J5P7_9HYPH</name>
<organism evidence="3">
    <name type="scientific">Methylobacterium bullatum</name>
    <dbReference type="NCBI Taxonomy" id="570505"/>
    <lineage>
        <taxon>Bacteria</taxon>
        <taxon>Pseudomonadati</taxon>
        <taxon>Pseudomonadota</taxon>
        <taxon>Alphaproteobacteria</taxon>
        <taxon>Hyphomicrobiales</taxon>
        <taxon>Methylobacteriaceae</taxon>
        <taxon>Methylobacterium</taxon>
    </lineage>
</organism>
<evidence type="ECO:0000256" key="1">
    <source>
        <dbReference type="SAM" id="MobiDB-lite"/>
    </source>
</evidence>
<feature type="chain" id="PRO_5025623901" evidence="2">
    <location>
        <begin position="24"/>
        <end position="84"/>
    </location>
</feature>
<dbReference type="EMBL" id="LR743504">
    <property type="protein sequence ID" value="CAA2103823.1"/>
    <property type="molecule type" value="Genomic_DNA"/>
</dbReference>
<feature type="signal peptide" evidence="2">
    <location>
        <begin position="1"/>
        <end position="23"/>
    </location>
</feature>
<feature type="region of interest" description="Disordered" evidence="1">
    <location>
        <begin position="27"/>
        <end position="63"/>
    </location>
</feature>
<accession>A0A679J5P7</accession>
<protein>
    <submittedName>
        <fullName evidence="3">Uncharacterized protein</fullName>
    </submittedName>
</protein>
<proteinExistence type="predicted"/>
<gene>
    <name evidence="3" type="ORF">MBUL_02391</name>
</gene>
<evidence type="ECO:0000256" key="2">
    <source>
        <dbReference type="SAM" id="SignalP"/>
    </source>
</evidence>
<evidence type="ECO:0000313" key="3">
    <source>
        <dbReference type="EMBL" id="CAA2103823.1"/>
    </source>
</evidence>
<dbReference type="AlphaFoldDB" id="A0A679J5P7"/>
<feature type="compositionally biased region" description="Basic and acidic residues" evidence="1">
    <location>
        <begin position="34"/>
        <end position="50"/>
    </location>
</feature>
<keyword evidence="2" id="KW-0732">Signal</keyword>
<sequence length="84" mass="9193">MLYKKVAIAAVLVLATVSSAALAQTSGKRGVQQRHQDIDATHAIDQRYEPSRMMSPAPKQDMKMIPFPRGGRMEMILVPANPSS</sequence>